<keyword evidence="1" id="KW-0732">Signal</keyword>
<dbReference type="AlphaFoldDB" id="A0A9D9IJG2"/>
<evidence type="ECO:0000313" key="3">
    <source>
        <dbReference type="Proteomes" id="UP000823604"/>
    </source>
</evidence>
<feature type="chain" id="PRO_5038996565" evidence="1">
    <location>
        <begin position="16"/>
        <end position="619"/>
    </location>
</feature>
<accession>A0A9D9IJG2</accession>
<organism evidence="2 3">
    <name type="scientific">Candidatus Merdivivens pullicola</name>
    <dbReference type="NCBI Taxonomy" id="2840872"/>
    <lineage>
        <taxon>Bacteria</taxon>
        <taxon>Pseudomonadati</taxon>
        <taxon>Bacteroidota</taxon>
        <taxon>Bacteroidia</taxon>
        <taxon>Bacteroidales</taxon>
        <taxon>Muribaculaceae</taxon>
        <taxon>Muribaculaceae incertae sedis</taxon>
        <taxon>Candidatus Merdivivens</taxon>
    </lineage>
</organism>
<reference evidence="2" key="2">
    <citation type="journal article" date="2021" name="PeerJ">
        <title>Extensive microbial diversity within the chicken gut microbiome revealed by metagenomics and culture.</title>
        <authorList>
            <person name="Gilroy R."/>
            <person name="Ravi A."/>
            <person name="Getino M."/>
            <person name="Pursley I."/>
            <person name="Horton D.L."/>
            <person name="Alikhan N.F."/>
            <person name="Baker D."/>
            <person name="Gharbi K."/>
            <person name="Hall N."/>
            <person name="Watson M."/>
            <person name="Adriaenssens E.M."/>
            <person name="Foster-Nyarko E."/>
            <person name="Jarju S."/>
            <person name="Secka A."/>
            <person name="Antonio M."/>
            <person name="Oren A."/>
            <person name="Chaudhuri R.R."/>
            <person name="La Ragione R."/>
            <person name="Hildebrand F."/>
            <person name="Pallen M.J."/>
        </authorList>
    </citation>
    <scope>NUCLEOTIDE SEQUENCE</scope>
    <source>
        <strain evidence="2">B1-8020</strain>
    </source>
</reference>
<sequence length="619" mass="69035">MKKLGLILFSFLAFAACAPVEPDPQPQPEPPTPPVPEITVETSQMAIPPEGGEFSFTYNIINPSDTASLSVSCGADWVLSPVASDGNVSFSVGVWDSLEESRTATMLLEYPGAQNVEVSIVQSPSELPACPVQMYIVSESYYYARVTWIPENDNLTYISLVMDKETFDSYESEEALFAGDVDFYQRRADAMGMSLEEYVLAYNVFYQGGMTEMLDGKTPGTDYVVYSYAAELQDGALVRTSAVGHEEFRTKEIVVHDAAFNIDAQLHSNRMTLNVSTDNTDFRFGMTLFSESDWLSFADTEAAAEELIWQLKVMVEMGGLSWEDVTCLGEGSSDYGDLIAGNKYYAVACGIDDAVLVSNVATREFVIPMPEITDNCTFAADFINVTQTEMDVTVTPSNGTTRYLAVIKESSFFSGDNTPEAYAAKMLYDLVYYDAVDWSDTDILHTGVHTFNSNTDMIDPQYLKADTEYTLLVFGVNEFGERTTGIGRFEQRTPPVQDAGPVIDIRITSVEDKAINAVFTPSIQDANYHYNAQPWTDFEGKTPEEFMEYVIRINGEYLTLYQGTQEHRFTYYFPREEYIVFAFGYDGQITSDLYMKRVNMTTGEVTEMGAIPRELLSGL</sequence>
<gene>
    <name evidence="2" type="ORF">IAB81_06305</name>
</gene>
<reference evidence="2" key="1">
    <citation type="submission" date="2020-10" db="EMBL/GenBank/DDBJ databases">
        <authorList>
            <person name="Gilroy R."/>
        </authorList>
    </citation>
    <scope>NUCLEOTIDE SEQUENCE</scope>
    <source>
        <strain evidence="2">B1-8020</strain>
    </source>
</reference>
<evidence type="ECO:0000256" key="1">
    <source>
        <dbReference type="SAM" id="SignalP"/>
    </source>
</evidence>
<feature type="signal peptide" evidence="1">
    <location>
        <begin position="1"/>
        <end position="15"/>
    </location>
</feature>
<comment type="caution">
    <text evidence="2">The sequence shown here is derived from an EMBL/GenBank/DDBJ whole genome shotgun (WGS) entry which is preliminary data.</text>
</comment>
<dbReference type="PROSITE" id="PS51257">
    <property type="entry name" value="PROKAR_LIPOPROTEIN"/>
    <property type="match status" value="1"/>
</dbReference>
<evidence type="ECO:0000313" key="2">
    <source>
        <dbReference type="EMBL" id="MBO8473226.1"/>
    </source>
</evidence>
<protein>
    <submittedName>
        <fullName evidence="2">BACON domain-containing protein</fullName>
    </submittedName>
</protein>
<name>A0A9D9IJG2_9BACT</name>
<proteinExistence type="predicted"/>
<dbReference type="Proteomes" id="UP000823604">
    <property type="component" value="Unassembled WGS sequence"/>
</dbReference>
<dbReference type="EMBL" id="JADIMA010000061">
    <property type="protein sequence ID" value="MBO8473226.1"/>
    <property type="molecule type" value="Genomic_DNA"/>
</dbReference>